<dbReference type="GO" id="GO:0016779">
    <property type="term" value="F:nucleotidyltransferase activity"/>
    <property type="evidence" value="ECO:0007669"/>
    <property type="project" value="UniProtKB-ARBA"/>
</dbReference>
<name>A0A1B2I7W8_9BACT</name>
<reference evidence="3" key="1">
    <citation type="submission" date="2016-08" db="EMBL/GenBank/DDBJ databases">
        <title>Complete genome of Cloacibacillus porcorum.</title>
        <authorList>
            <person name="Looft T."/>
            <person name="Bayles D.O."/>
            <person name="Alt D.P."/>
        </authorList>
    </citation>
    <scope>NUCLEOTIDE SEQUENCE [LARGE SCALE GENOMIC DNA]</scope>
    <source>
        <strain evidence="3">CL-84</strain>
    </source>
</reference>
<dbReference type="InterPro" id="IPR025877">
    <property type="entry name" value="MobA-like_NTP_Trfase"/>
</dbReference>
<dbReference type="CDD" id="cd04182">
    <property type="entry name" value="GT_2_like_f"/>
    <property type="match status" value="1"/>
</dbReference>
<dbReference type="EMBL" id="CP016757">
    <property type="protein sequence ID" value="ANZ46070.1"/>
    <property type="molecule type" value="Genomic_DNA"/>
</dbReference>
<dbReference type="STRING" id="1197717.BED41_13775"/>
<organism evidence="3 4">
    <name type="scientific">Cloacibacillus porcorum</name>
    <dbReference type="NCBI Taxonomy" id="1197717"/>
    <lineage>
        <taxon>Bacteria</taxon>
        <taxon>Thermotogati</taxon>
        <taxon>Synergistota</taxon>
        <taxon>Synergistia</taxon>
        <taxon>Synergistales</taxon>
        <taxon>Synergistaceae</taxon>
        <taxon>Cloacibacillus</taxon>
    </lineage>
</organism>
<dbReference type="Gene3D" id="3.90.550.10">
    <property type="entry name" value="Spore Coat Polysaccharide Biosynthesis Protein SpsA, Chain A"/>
    <property type="match status" value="1"/>
</dbReference>
<protein>
    <recommendedName>
        <fullName evidence="2">MobA-like NTP transferase domain-containing protein</fullName>
    </recommendedName>
</protein>
<evidence type="ECO:0000313" key="4">
    <source>
        <dbReference type="Proteomes" id="UP000093044"/>
    </source>
</evidence>
<dbReference type="GeneID" id="83058915"/>
<dbReference type="Pfam" id="PF12804">
    <property type="entry name" value="NTP_transf_3"/>
    <property type="match status" value="1"/>
</dbReference>
<dbReference type="SUPFAM" id="SSF53448">
    <property type="entry name" value="Nucleotide-diphospho-sugar transferases"/>
    <property type="match status" value="1"/>
</dbReference>
<keyword evidence="4" id="KW-1185">Reference proteome</keyword>
<sequence>MNVILLGAGLSKRMGRQKLLLSFGDKNVIETVIENLRGAGLTRICAVLSREVASALASHAGTLEVGINEEPERGQSSSLAIGLEMLPEGEDFCIMLGDLPLARAQDIAALAKRFDGLPPEKSVLAPCRGGVFGHPMFYRSVWRERFRGASGDVGGKKILMRYEPEIERVSAPDSHFKDMDTPEEYEKRLKEA</sequence>
<feature type="region of interest" description="Disordered" evidence="1">
    <location>
        <begin position="171"/>
        <end position="192"/>
    </location>
</feature>
<evidence type="ECO:0000259" key="2">
    <source>
        <dbReference type="Pfam" id="PF12804"/>
    </source>
</evidence>
<dbReference type="PANTHER" id="PTHR43777">
    <property type="entry name" value="MOLYBDENUM COFACTOR CYTIDYLYLTRANSFERASE"/>
    <property type="match status" value="1"/>
</dbReference>
<dbReference type="AlphaFoldDB" id="A0A1B2I7W8"/>
<dbReference type="PANTHER" id="PTHR43777:SF1">
    <property type="entry name" value="MOLYBDENUM COFACTOR CYTIDYLYLTRANSFERASE"/>
    <property type="match status" value="1"/>
</dbReference>
<proteinExistence type="predicted"/>
<feature type="domain" description="MobA-like NTP transferase" evidence="2">
    <location>
        <begin position="3"/>
        <end position="162"/>
    </location>
</feature>
<gene>
    <name evidence="3" type="ORF">BED41_13775</name>
</gene>
<dbReference type="Proteomes" id="UP000093044">
    <property type="component" value="Chromosome"/>
</dbReference>
<dbReference type="RefSeq" id="WP_066747530.1">
    <property type="nucleotide sequence ID" value="NZ_CP016757.1"/>
</dbReference>
<dbReference type="InterPro" id="IPR029044">
    <property type="entry name" value="Nucleotide-diphossugar_trans"/>
</dbReference>
<evidence type="ECO:0000256" key="1">
    <source>
        <dbReference type="SAM" id="MobiDB-lite"/>
    </source>
</evidence>
<dbReference type="KEGG" id="cpor:BED41_13775"/>
<accession>A0A1B2I7W8</accession>
<evidence type="ECO:0000313" key="3">
    <source>
        <dbReference type="EMBL" id="ANZ46070.1"/>
    </source>
</evidence>